<name>A0A3B1BD15_9ZZZZ</name>
<dbReference type="PANTHER" id="PTHR42785:SF1">
    <property type="entry name" value="DNA TOPOISOMERASE"/>
    <property type="match status" value="1"/>
</dbReference>
<feature type="domain" description="DNA topoisomerase type IA zn finger" evidence="1">
    <location>
        <begin position="91"/>
        <end position="130"/>
    </location>
</feature>
<sequence>CENCGKEMVIKFGRFGKFLACEGYPECKTTRRIAKDGSIESPAEPVPDKPTEFKCPKCGKDMVLKTGRFGEFIACVDYPECKTTKQVGIGIKCPQPDCDGELTRKRTKRGKFFYGCDQYPKCDFATWAEPVKEPCPKCSYTFLTKKVLKSGTFLKCVNKECDFQKEIEEEPEDEQSDE</sequence>
<keyword evidence="2" id="KW-0413">Isomerase</keyword>
<dbReference type="AlphaFoldDB" id="A0A3B1BD15"/>
<dbReference type="InterPro" id="IPR000380">
    <property type="entry name" value="Topo_IA"/>
</dbReference>
<feature type="non-terminal residue" evidence="2">
    <location>
        <position position="1"/>
    </location>
</feature>
<gene>
    <name evidence="2" type="ORF">MNBD_NITROSPINAE03-177</name>
</gene>
<organism evidence="2">
    <name type="scientific">hydrothermal vent metagenome</name>
    <dbReference type="NCBI Taxonomy" id="652676"/>
    <lineage>
        <taxon>unclassified sequences</taxon>
        <taxon>metagenomes</taxon>
        <taxon>ecological metagenomes</taxon>
    </lineage>
</organism>
<evidence type="ECO:0000313" key="2">
    <source>
        <dbReference type="EMBL" id="VAX15999.1"/>
    </source>
</evidence>
<dbReference type="InterPro" id="IPR013498">
    <property type="entry name" value="Topo_IA_Znf"/>
</dbReference>
<feature type="domain" description="DNA topoisomerase type IA zn finger" evidence="1">
    <location>
        <begin position="54"/>
        <end position="86"/>
    </location>
</feature>
<dbReference type="EMBL" id="UOGB01000040">
    <property type="protein sequence ID" value="VAX15999.1"/>
    <property type="molecule type" value="Genomic_DNA"/>
</dbReference>
<dbReference type="GO" id="GO:0006265">
    <property type="term" value="P:DNA topological change"/>
    <property type="evidence" value="ECO:0007669"/>
    <property type="project" value="InterPro"/>
</dbReference>
<reference evidence="2" key="1">
    <citation type="submission" date="2018-06" db="EMBL/GenBank/DDBJ databases">
        <authorList>
            <person name="Zhirakovskaya E."/>
        </authorList>
    </citation>
    <scope>NUCLEOTIDE SEQUENCE</scope>
</reference>
<dbReference type="GO" id="GO:0005694">
    <property type="term" value="C:chromosome"/>
    <property type="evidence" value="ECO:0007669"/>
    <property type="project" value="InterPro"/>
</dbReference>
<accession>A0A3B1BD15</accession>
<dbReference type="PANTHER" id="PTHR42785">
    <property type="entry name" value="DNA TOPOISOMERASE, TYPE IA, CORE"/>
    <property type="match status" value="1"/>
</dbReference>
<protein>
    <submittedName>
        <fullName evidence="2">DNA topoisomerase I</fullName>
        <ecNumber evidence="2">5.99.1.2</ecNumber>
    </submittedName>
</protein>
<evidence type="ECO:0000259" key="1">
    <source>
        <dbReference type="Pfam" id="PF01396"/>
    </source>
</evidence>
<feature type="domain" description="DNA topoisomerase type IA zn finger" evidence="1">
    <location>
        <begin position="133"/>
        <end position="169"/>
    </location>
</feature>
<proteinExistence type="predicted"/>
<dbReference type="Gene3D" id="3.30.65.10">
    <property type="entry name" value="Bacterial Topoisomerase I, domain 1"/>
    <property type="match status" value="3"/>
</dbReference>
<dbReference type="SUPFAM" id="SSF57783">
    <property type="entry name" value="Zinc beta-ribbon"/>
    <property type="match status" value="2"/>
</dbReference>
<dbReference type="Pfam" id="PF01396">
    <property type="entry name" value="Zn_ribbon_Top1"/>
    <property type="match status" value="4"/>
</dbReference>
<feature type="domain" description="DNA topoisomerase type IA zn finger" evidence="1">
    <location>
        <begin position="1"/>
        <end position="35"/>
    </location>
</feature>
<dbReference type="GO" id="GO:0003917">
    <property type="term" value="F:DNA topoisomerase type I (single strand cut, ATP-independent) activity"/>
    <property type="evidence" value="ECO:0007669"/>
    <property type="project" value="InterPro"/>
</dbReference>
<dbReference type="EC" id="5.99.1.2" evidence="2"/>
<dbReference type="GO" id="GO:0003677">
    <property type="term" value="F:DNA binding"/>
    <property type="evidence" value="ECO:0007669"/>
    <property type="project" value="InterPro"/>
</dbReference>